<feature type="region of interest" description="Disordered" evidence="9">
    <location>
        <begin position="85"/>
        <end position="187"/>
    </location>
</feature>
<dbReference type="GO" id="GO:0005721">
    <property type="term" value="C:pericentric heterochromatin"/>
    <property type="evidence" value="ECO:0007669"/>
    <property type="project" value="TreeGrafter"/>
</dbReference>
<feature type="compositionally biased region" description="Low complexity" evidence="9">
    <location>
        <begin position="130"/>
        <end position="144"/>
    </location>
</feature>
<evidence type="ECO:0000256" key="6">
    <source>
        <dbReference type="ARBA" id="ARBA00022840"/>
    </source>
</evidence>
<dbReference type="Proteomes" id="UP001150925">
    <property type="component" value="Unassembled WGS sequence"/>
</dbReference>
<dbReference type="GO" id="GO:0003682">
    <property type="term" value="F:chromatin binding"/>
    <property type="evidence" value="ECO:0007669"/>
    <property type="project" value="TreeGrafter"/>
</dbReference>
<feature type="compositionally biased region" description="Low complexity" evidence="9">
    <location>
        <begin position="92"/>
        <end position="103"/>
    </location>
</feature>
<feature type="compositionally biased region" description="Low complexity" evidence="9">
    <location>
        <begin position="486"/>
        <end position="499"/>
    </location>
</feature>
<feature type="compositionally biased region" description="Basic residues" evidence="9">
    <location>
        <begin position="119"/>
        <end position="129"/>
    </location>
</feature>
<evidence type="ECO:0000313" key="12">
    <source>
        <dbReference type="Proteomes" id="UP001150925"/>
    </source>
</evidence>
<name>A0A9W8AIJ3_9FUNG</name>
<dbReference type="PANTHER" id="PTHR47161">
    <property type="entry name" value="LYMPHOID-SPECIFIC HELICASE"/>
    <property type="match status" value="1"/>
</dbReference>
<evidence type="ECO:0000256" key="1">
    <source>
        <dbReference type="ARBA" id="ARBA00004123"/>
    </source>
</evidence>
<feature type="compositionally biased region" description="Basic and acidic residues" evidence="9">
    <location>
        <begin position="108"/>
        <end position="118"/>
    </location>
</feature>
<protein>
    <submittedName>
        <fullName evidence="11">ATPase</fullName>
    </submittedName>
</protein>
<keyword evidence="6" id="KW-0067">ATP-binding</keyword>
<dbReference type="InterPro" id="IPR014001">
    <property type="entry name" value="Helicase_ATP-bd"/>
</dbReference>
<dbReference type="GO" id="GO:0031508">
    <property type="term" value="P:pericentric heterochromatin formation"/>
    <property type="evidence" value="ECO:0007669"/>
    <property type="project" value="TreeGrafter"/>
</dbReference>
<feature type="domain" description="Helicase ATP-binding" evidence="10">
    <location>
        <begin position="206"/>
        <end position="372"/>
    </location>
</feature>
<dbReference type="FunFam" id="3.40.50.10810:FF:000015">
    <property type="entry name" value="lymphoid-specific helicase isoform X1"/>
    <property type="match status" value="1"/>
</dbReference>
<dbReference type="GO" id="GO:0004386">
    <property type="term" value="F:helicase activity"/>
    <property type="evidence" value="ECO:0007669"/>
    <property type="project" value="UniProtKB-KW"/>
</dbReference>
<dbReference type="Pfam" id="PF00176">
    <property type="entry name" value="SNF2-rel_dom"/>
    <property type="match status" value="1"/>
</dbReference>
<dbReference type="InterPro" id="IPR044753">
    <property type="entry name" value="HELLS_N"/>
</dbReference>
<comment type="subcellular location">
    <subcellularLocation>
        <location evidence="1">Nucleus</location>
    </subcellularLocation>
</comment>
<keyword evidence="12" id="KW-1185">Reference proteome</keyword>
<evidence type="ECO:0000256" key="7">
    <source>
        <dbReference type="ARBA" id="ARBA00023054"/>
    </source>
</evidence>
<evidence type="ECO:0000256" key="3">
    <source>
        <dbReference type="ARBA" id="ARBA00022741"/>
    </source>
</evidence>
<dbReference type="GO" id="GO:0005634">
    <property type="term" value="C:nucleus"/>
    <property type="evidence" value="ECO:0007669"/>
    <property type="project" value="UniProtKB-SubCell"/>
</dbReference>
<organism evidence="11 12">
    <name type="scientific">Dispira parvispora</name>
    <dbReference type="NCBI Taxonomy" id="1520584"/>
    <lineage>
        <taxon>Eukaryota</taxon>
        <taxon>Fungi</taxon>
        <taxon>Fungi incertae sedis</taxon>
        <taxon>Zoopagomycota</taxon>
        <taxon>Kickxellomycotina</taxon>
        <taxon>Dimargaritomycetes</taxon>
        <taxon>Dimargaritales</taxon>
        <taxon>Dimargaritaceae</taxon>
        <taxon>Dispira</taxon>
    </lineage>
</organism>
<feature type="compositionally biased region" description="Polar residues" evidence="9">
    <location>
        <begin position="505"/>
        <end position="516"/>
    </location>
</feature>
<comment type="similarity">
    <text evidence="2">Belongs to the SNF2/RAD54 helicase family.</text>
</comment>
<dbReference type="SMART" id="SM00487">
    <property type="entry name" value="DEXDc"/>
    <property type="match status" value="1"/>
</dbReference>
<evidence type="ECO:0000256" key="5">
    <source>
        <dbReference type="ARBA" id="ARBA00022806"/>
    </source>
</evidence>
<evidence type="ECO:0000259" key="10">
    <source>
        <dbReference type="PROSITE" id="PS51192"/>
    </source>
</evidence>
<keyword evidence="8" id="KW-0539">Nucleus</keyword>
<dbReference type="OrthoDB" id="5857104at2759"/>
<sequence length="522" mass="58954">MMQSSDLAENGNDIQKESPQESAALPPTPSESAQSTSPPASADKNAKAIEDYNAHVHQQRFQRLNYLLQKSTVYANFLAQKLEQQQREMAHSNNPPASPSSPADNGGEDEKVASEPKPRVTRGRKRKVNAKTTTGAATTKPDTAYQLGDYISNQDLANRKTGNETPSDEVSPAVNETVPKPSSRQPSLVTGGVLRDYQMAGLEWMVSLYENGLNGILADEMGLGKTLQTISFLAFLRERQVWGPFLVVCPLSTLANWVNEFRRFTPSIPVVMYHGLPEERTRMRRKQMNKLGPTFPIVITTYEIAMNDRRYLCNYRWKYIVVDEGHRIKNLNCKLIRELKRYHSANRLLLTGTPLQNNLAELWSLLNFLLPEIFDDPDSFQSWFDFTDLNEEDGQSRIFDEETQHSIVSKLHHILKPFLLRRLKTDVEKDLPKKREYVVYAPLTHHQKGYYDAILNGSIRQYLCRPQEEGNVTTSESSDVTPLTVADPSSTSDSPAPETADGDESATNPQTSPPSQRRSKRK</sequence>
<evidence type="ECO:0000313" key="11">
    <source>
        <dbReference type="EMBL" id="KAJ1951727.1"/>
    </source>
</evidence>
<dbReference type="InterPro" id="IPR000330">
    <property type="entry name" value="SNF2_N"/>
</dbReference>
<dbReference type="CDD" id="cd18009">
    <property type="entry name" value="DEXHc_HELLS_SMARCA6"/>
    <property type="match status" value="1"/>
</dbReference>
<feature type="region of interest" description="Disordered" evidence="9">
    <location>
        <begin position="470"/>
        <end position="522"/>
    </location>
</feature>
<evidence type="ECO:0000256" key="8">
    <source>
        <dbReference type="ARBA" id="ARBA00023242"/>
    </source>
</evidence>
<keyword evidence="5" id="KW-0347">Helicase</keyword>
<dbReference type="AlphaFoldDB" id="A0A9W8AIJ3"/>
<dbReference type="EMBL" id="JANBPY010003440">
    <property type="protein sequence ID" value="KAJ1951727.1"/>
    <property type="molecule type" value="Genomic_DNA"/>
</dbReference>
<accession>A0A9W8AIJ3</accession>
<feature type="compositionally biased region" description="Polar residues" evidence="9">
    <location>
        <begin position="470"/>
        <end position="481"/>
    </location>
</feature>
<feature type="compositionally biased region" description="Polar residues" evidence="9">
    <location>
        <begin position="30"/>
        <end position="39"/>
    </location>
</feature>
<dbReference type="PROSITE" id="PS51192">
    <property type="entry name" value="HELICASE_ATP_BIND_1"/>
    <property type="match status" value="1"/>
</dbReference>
<gene>
    <name evidence="11" type="primary">IRC5</name>
    <name evidence="11" type="ORF">IWQ62_006385</name>
</gene>
<dbReference type="GO" id="GO:0016787">
    <property type="term" value="F:hydrolase activity"/>
    <property type="evidence" value="ECO:0007669"/>
    <property type="project" value="UniProtKB-KW"/>
</dbReference>
<dbReference type="SUPFAM" id="SSF52540">
    <property type="entry name" value="P-loop containing nucleoside triphosphate hydrolases"/>
    <property type="match status" value="1"/>
</dbReference>
<comment type="caution">
    <text evidence="11">The sequence shown here is derived from an EMBL/GenBank/DDBJ whole genome shotgun (WGS) entry which is preliminary data.</text>
</comment>
<dbReference type="Gene3D" id="3.40.50.10810">
    <property type="entry name" value="Tandem AAA-ATPase domain"/>
    <property type="match status" value="1"/>
</dbReference>
<keyword evidence="4" id="KW-0378">Hydrolase</keyword>
<dbReference type="PANTHER" id="PTHR47161:SF1">
    <property type="entry name" value="LYMPHOID-SPECIFIC HELICASE"/>
    <property type="match status" value="1"/>
</dbReference>
<dbReference type="GO" id="GO:0006346">
    <property type="term" value="P:DNA methylation-dependent constitutive heterochromatin formation"/>
    <property type="evidence" value="ECO:0007669"/>
    <property type="project" value="TreeGrafter"/>
</dbReference>
<dbReference type="InterPro" id="IPR027417">
    <property type="entry name" value="P-loop_NTPase"/>
</dbReference>
<evidence type="ECO:0000256" key="4">
    <source>
        <dbReference type="ARBA" id="ARBA00022801"/>
    </source>
</evidence>
<dbReference type="GO" id="GO:0005524">
    <property type="term" value="F:ATP binding"/>
    <property type="evidence" value="ECO:0007669"/>
    <property type="project" value="UniProtKB-KW"/>
</dbReference>
<proteinExistence type="inferred from homology"/>
<keyword evidence="3" id="KW-0547">Nucleotide-binding</keyword>
<keyword evidence="7" id="KW-0175">Coiled coil</keyword>
<feature type="region of interest" description="Disordered" evidence="9">
    <location>
        <begin position="1"/>
        <end position="51"/>
    </location>
</feature>
<dbReference type="GO" id="GO:0044027">
    <property type="term" value="P:negative regulation of gene expression via chromosomal CpG island methylation"/>
    <property type="evidence" value="ECO:0007669"/>
    <property type="project" value="TreeGrafter"/>
</dbReference>
<feature type="non-terminal residue" evidence="11">
    <location>
        <position position="522"/>
    </location>
</feature>
<evidence type="ECO:0000256" key="2">
    <source>
        <dbReference type="ARBA" id="ARBA00007025"/>
    </source>
</evidence>
<evidence type="ECO:0000256" key="9">
    <source>
        <dbReference type="SAM" id="MobiDB-lite"/>
    </source>
</evidence>
<reference evidence="11" key="1">
    <citation type="submission" date="2022-07" db="EMBL/GenBank/DDBJ databases">
        <title>Phylogenomic reconstructions and comparative analyses of Kickxellomycotina fungi.</title>
        <authorList>
            <person name="Reynolds N.K."/>
            <person name="Stajich J.E."/>
            <person name="Barry K."/>
            <person name="Grigoriev I.V."/>
            <person name="Crous P."/>
            <person name="Smith M.E."/>
        </authorList>
    </citation>
    <scope>NUCLEOTIDE SEQUENCE</scope>
    <source>
        <strain evidence="11">RSA 1196</strain>
    </source>
</reference>
<dbReference type="InterPro" id="IPR038718">
    <property type="entry name" value="SNF2-like_sf"/>
</dbReference>